<dbReference type="InterPro" id="IPR029058">
    <property type="entry name" value="AB_hydrolase_fold"/>
</dbReference>
<dbReference type="Pfam" id="PF12697">
    <property type="entry name" value="Abhydrolase_6"/>
    <property type="match status" value="1"/>
</dbReference>
<dbReference type="PANTHER" id="PTHR43798">
    <property type="entry name" value="MONOACYLGLYCEROL LIPASE"/>
    <property type="match status" value="1"/>
</dbReference>
<reference evidence="2 3" key="1">
    <citation type="submission" date="2015-03" db="EMBL/GenBank/DDBJ databases">
        <title>Genome sequence of Variovorax paradoxus TBEA6.</title>
        <authorList>
            <person name="Poehlein A."/>
            <person name="Schuldes J."/>
            <person name="Wuebbeler J.H."/>
            <person name="Hiessl S."/>
            <person name="Steinbuechel A."/>
            <person name="Daniel R."/>
        </authorList>
    </citation>
    <scope>NUCLEOTIDE SEQUENCE [LARGE SCALE GENOMIC DNA]</scope>
    <source>
        <strain evidence="2 3">TBEA6</strain>
    </source>
</reference>
<keyword evidence="2" id="KW-0378">Hydrolase</keyword>
<evidence type="ECO:0000259" key="1">
    <source>
        <dbReference type="Pfam" id="PF12697"/>
    </source>
</evidence>
<comment type="caution">
    <text evidence="2">The sequence shown here is derived from an EMBL/GenBank/DDBJ whole genome shotgun (WGS) entry which is preliminary data.</text>
</comment>
<evidence type="ECO:0000313" key="2">
    <source>
        <dbReference type="EMBL" id="KLN52725.1"/>
    </source>
</evidence>
<dbReference type="AlphaFoldDB" id="A0A0H2M6M1"/>
<dbReference type="Gene3D" id="3.40.50.1820">
    <property type="entry name" value="alpha/beta hydrolase"/>
    <property type="match status" value="1"/>
</dbReference>
<gene>
    <name evidence="2" type="primary">phaY</name>
    <name evidence="2" type="ORF">VPARA_61080</name>
</gene>
<dbReference type="GO" id="GO:0046464">
    <property type="term" value="P:acylglycerol catabolic process"/>
    <property type="evidence" value="ECO:0007669"/>
    <property type="project" value="TreeGrafter"/>
</dbReference>
<organism evidence="2 3">
    <name type="scientific">Variovorax paradoxus</name>
    <dbReference type="NCBI Taxonomy" id="34073"/>
    <lineage>
        <taxon>Bacteria</taxon>
        <taxon>Pseudomonadati</taxon>
        <taxon>Pseudomonadota</taxon>
        <taxon>Betaproteobacteria</taxon>
        <taxon>Burkholderiales</taxon>
        <taxon>Comamonadaceae</taxon>
        <taxon>Variovorax</taxon>
    </lineage>
</organism>
<dbReference type="InterPro" id="IPR000073">
    <property type="entry name" value="AB_hydrolase_1"/>
</dbReference>
<name>A0A0H2M6M1_VARPD</name>
<sequence length="333" mass="36031">MRRDHYPHQDDFVFMTEPTLHYVACDDPQGGHRMAYWQWGDARSARVVVCVHGLTRQGRDFDVLARAIVARAAGDVRVVCPDVAGRGRSDWLRDPALYQVPVYAADMLALVAQLHREQPIDTLDYLGTSMGGLIGFVLAGHKQLPLARPIRRFIVNDVGPTIEAAALQRIGAYVGQGGRYESLQSAADAMWAISTSFGPHTPAQWLSLSQHMVVPASQRTADGSAKVEPGESQGDAAGPWLLHYDPAIAVALRAITPEAATQGGAVMWSLYDAIDARTLVTRGAQSDLLSRETALAMTQRGPHAALIEFEGVGHAPTFVDPGQVGAVTNFLFD</sequence>
<feature type="domain" description="AB hydrolase-1" evidence="1">
    <location>
        <begin position="48"/>
        <end position="324"/>
    </location>
</feature>
<proteinExistence type="predicted"/>
<keyword evidence="3" id="KW-1185">Reference proteome</keyword>
<dbReference type="InterPro" id="IPR050266">
    <property type="entry name" value="AB_hydrolase_sf"/>
</dbReference>
<accession>A0A0H2M6M1</accession>
<dbReference type="GO" id="GO:0047372">
    <property type="term" value="F:monoacylglycerol lipase activity"/>
    <property type="evidence" value="ECO:0007669"/>
    <property type="project" value="TreeGrafter"/>
</dbReference>
<dbReference type="SUPFAM" id="SSF53474">
    <property type="entry name" value="alpha/beta-Hydrolases"/>
    <property type="match status" value="1"/>
</dbReference>
<protein>
    <submittedName>
        <fullName evidence="2">Putative D-(-)-3-hydroxybutyrate oligomer hydrolase PhaY</fullName>
    </submittedName>
</protein>
<dbReference type="GO" id="GO:0016020">
    <property type="term" value="C:membrane"/>
    <property type="evidence" value="ECO:0007669"/>
    <property type="project" value="TreeGrafter"/>
</dbReference>
<dbReference type="PANTHER" id="PTHR43798:SF5">
    <property type="entry name" value="MONOACYLGLYCEROL LIPASE ABHD6"/>
    <property type="match status" value="1"/>
</dbReference>
<dbReference type="EMBL" id="JZWI01000045">
    <property type="protein sequence ID" value="KLN52725.1"/>
    <property type="molecule type" value="Genomic_DNA"/>
</dbReference>
<dbReference type="Proteomes" id="UP000035170">
    <property type="component" value="Unassembled WGS sequence"/>
</dbReference>
<evidence type="ECO:0000313" key="3">
    <source>
        <dbReference type="Proteomes" id="UP000035170"/>
    </source>
</evidence>
<dbReference type="PATRIC" id="fig|34073.19.peg.6276"/>